<dbReference type="CDD" id="cd06142">
    <property type="entry name" value="RNaseD_exo"/>
    <property type="match status" value="1"/>
</dbReference>
<proteinExistence type="predicted"/>
<dbReference type="Gene3D" id="3.30.420.10">
    <property type="entry name" value="Ribonuclease H-like superfamily/Ribonuclease H"/>
    <property type="match status" value="1"/>
</dbReference>
<dbReference type="OrthoDB" id="4224322at2"/>
<dbReference type="GO" id="GO:0008408">
    <property type="term" value="F:3'-5' exonuclease activity"/>
    <property type="evidence" value="ECO:0007669"/>
    <property type="project" value="InterPro"/>
</dbReference>
<accession>H6SR89</accession>
<feature type="domain" description="3'-5' exonuclease" evidence="1">
    <location>
        <begin position="5"/>
        <end position="172"/>
    </location>
</feature>
<dbReference type="GO" id="GO:0003887">
    <property type="term" value="F:DNA-directed DNA polymerase activity"/>
    <property type="evidence" value="ECO:0007669"/>
    <property type="project" value="UniProtKB-EC"/>
</dbReference>
<sequence>MSAAPSIFLHRGDLPDGLSFPQGVAVDTETMGLRVTRDRLCVVQLSGGDNTAHVVQILPGVDAPVLRSLMADPDVLKIMHFGRFDIATLQYWLGVLCAPVYCTKIASKLCRTSTDSHGLKSLCKDLLGIDLSKQQQTSDWGAAELSADQLAYAASDVLYLHALKAKLDALLAREHRTDLAWSCFQFLPTRALLDLSGWDEPDLFSH</sequence>
<dbReference type="eggNOG" id="COG0349">
    <property type="taxonomic scope" value="Bacteria"/>
</dbReference>
<dbReference type="STRING" id="1150469.RSPPHO_03185"/>
<organism evidence="2 3">
    <name type="scientific">Pararhodospirillum photometricum DSM 122</name>
    <dbReference type="NCBI Taxonomy" id="1150469"/>
    <lineage>
        <taxon>Bacteria</taxon>
        <taxon>Pseudomonadati</taxon>
        <taxon>Pseudomonadota</taxon>
        <taxon>Alphaproteobacteria</taxon>
        <taxon>Rhodospirillales</taxon>
        <taxon>Rhodospirillaceae</taxon>
        <taxon>Pararhodospirillum</taxon>
    </lineage>
</organism>
<dbReference type="EC" id="2.7.7.7" evidence="2"/>
<keyword evidence="2" id="KW-0540">Nuclease</keyword>
<dbReference type="InterPro" id="IPR002562">
    <property type="entry name" value="3'-5'_exonuclease_dom"/>
</dbReference>
<dbReference type="InterPro" id="IPR036397">
    <property type="entry name" value="RNaseH_sf"/>
</dbReference>
<keyword evidence="2" id="KW-0808">Transferase</keyword>
<dbReference type="KEGG" id="rpm:RSPPHO_03185"/>
<dbReference type="GO" id="GO:0003676">
    <property type="term" value="F:nucleic acid binding"/>
    <property type="evidence" value="ECO:0007669"/>
    <property type="project" value="InterPro"/>
</dbReference>
<dbReference type="PANTHER" id="PTHR47649:SF1">
    <property type="entry name" value="RIBONUCLEASE D"/>
    <property type="match status" value="1"/>
</dbReference>
<reference evidence="2 3" key="1">
    <citation type="submission" date="2012-02" db="EMBL/GenBank/DDBJ databases">
        <title>Shotgun genome sequence of Phaeospirillum photometricum DSM 122.</title>
        <authorList>
            <person name="Duquesne K."/>
            <person name="Sturgis J."/>
        </authorList>
    </citation>
    <scope>NUCLEOTIDE SEQUENCE [LARGE SCALE GENOMIC DNA]</scope>
    <source>
        <strain evidence="3">DSM122</strain>
    </source>
</reference>
<dbReference type="PATRIC" id="fig|1150469.3.peg.3589"/>
<dbReference type="AlphaFoldDB" id="H6SR89"/>
<dbReference type="HOGENOM" id="CLU_086957_0_0_5"/>
<dbReference type="RefSeq" id="WP_014416439.1">
    <property type="nucleotide sequence ID" value="NC_017059.1"/>
</dbReference>
<name>H6SR89_PARPM</name>
<dbReference type="Pfam" id="PF01612">
    <property type="entry name" value="DNA_pol_A_exo1"/>
    <property type="match status" value="1"/>
</dbReference>
<dbReference type="InterPro" id="IPR012337">
    <property type="entry name" value="RNaseH-like_sf"/>
</dbReference>
<keyword evidence="2" id="KW-0378">Hydrolase</keyword>
<evidence type="ECO:0000313" key="2">
    <source>
        <dbReference type="EMBL" id="CCG09811.1"/>
    </source>
</evidence>
<dbReference type="PANTHER" id="PTHR47649">
    <property type="entry name" value="RIBONUCLEASE D"/>
    <property type="match status" value="1"/>
</dbReference>
<dbReference type="EMBL" id="HE663493">
    <property type="protein sequence ID" value="CCG09811.1"/>
    <property type="molecule type" value="Genomic_DNA"/>
</dbReference>
<evidence type="ECO:0000259" key="1">
    <source>
        <dbReference type="SMART" id="SM00474"/>
    </source>
</evidence>
<dbReference type="SMART" id="SM00474">
    <property type="entry name" value="35EXOc"/>
    <property type="match status" value="1"/>
</dbReference>
<protein>
    <submittedName>
        <fullName evidence="2">3'-5' exonuclease</fullName>
        <ecNumber evidence="2">2.7.7.7</ecNumber>
    </submittedName>
</protein>
<keyword evidence="2" id="KW-0269">Exonuclease</keyword>
<gene>
    <name evidence="2" type="ORF">RSPPHO_03185</name>
</gene>
<evidence type="ECO:0000313" key="3">
    <source>
        <dbReference type="Proteomes" id="UP000033220"/>
    </source>
</evidence>
<dbReference type="InterPro" id="IPR051086">
    <property type="entry name" value="RNase_D-like"/>
</dbReference>
<keyword evidence="2" id="KW-0548">Nucleotidyltransferase</keyword>
<dbReference type="SUPFAM" id="SSF53098">
    <property type="entry name" value="Ribonuclease H-like"/>
    <property type="match status" value="1"/>
</dbReference>
<dbReference type="Proteomes" id="UP000033220">
    <property type="component" value="Chromosome DSM 122"/>
</dbReference>
<keyword evidence="3" id="KW-1185">Reference proteome</keyword>